<dbReference type="Pfam" id="PF00254">
    <property type="entry name" value="FKBP_C"/>
    <property type="match status" value="1"/>
</dbReference>
<dbReference type="Proteomes" id="UP000005435">
    <property type="component" value="Chromosome"/>
</dbReference>
<comment type="function">
    <text evidence="10 12">Involved in protein export. Acts as a chaperone by maintaining the newly synthesized protein in an open conformation. Functions as a peptidyl-prolyl cis-trans isomerase.</text>
</comment>
<keyword evidence="9 12" id="KW-0131">Cell cycle</keyword>
<organism evidence="16 17">
    <name type="scientific">Acetivibrio clariflavus (strain DSM 19732 / NBRC 101661 / EBR45)</name>
    <name type="common">Clostridium clariflavum</name>
    <dbReference type="NCBI Taxonomy" id="720554"/>
    <lineage>
        <taxon>Bacteria</taxon>
        <taxon>Bacillati</taxon>
        <taxon>Bacillota</taxon>
        <taxon>Clostridia</taxon>
        <taxon>Eubacteriales</taxon>
        <taxon>Oscillospiraceae</taxon>
        <taxon>Acetivibrio</taxon>
    </lineage>
</organism>
<keyword evidence="5 12" id="KW-0132">Cell division</keyword>
<dbReference type="SUPFAM" id="SSF102735">
    <property type="entry name" value="Trigger factor ribosome-binding domain"/>
    <property type="match status" value="1"/>
</dbReference>
<keyword evidence="7 12" id="KW-0143">Chaperone</keyword>
<evidence type="ECO:0000256" key="9">
    <source>
        <dbReference type="ARBA" id="ARBA00023306"/>
    </source>
</evidence>
<dbReference type="Gene3D" id="3.30.70.1050">
    <property type="entry name" value="Trigger factor ribosome-binding domain"/>
    <property type="match status" value="1"/>
</dbReference>
<dbReference type="SUPFAM" id="SSF109998">
    <property type="entry name" value="Triger factor/SurA peptide-binding domain-like"/>
    <property type="match status" value="1"/>
</dbReference>
<reference evidence="16 17" key="2">
    <citation type="journal article" date="2012" name="Stand. Genomic Sci.">
        <title>Complete Genome Sequence of Clostridium clariflavum DSM 19732.</title>
        <authorList>
            <person name="Izquierdo J.A."/>
            <person name="Goodwin L."/>
            <person name="Davenport K.W."/>
            <person name="Teshima H."/>
            <person name="Bruce D."/>
            <person name="Detter C."/>
            <person name="Tapia R."/>
            <person name="Han S."/>
            <person name="Land M."/>
            <person name="Hauser L."/>
            <person name="Jeffries C.D."/>
            <person name="Han J."/>
            <person name="Pitluck S."/>
            <person name="Nolan M."/>
            <person name="Chen A."/>
            <person name="Huntemann M."/>
            <person name="Mavromatis K."/>
            <person name="Mikhailova N."/>
            <person name="Liolios K."/>
            <person name="Woyke T."/>
            <person name="Lynd L.R."/>
        </authorList>
    </citation>
    <scope>NUCLEOTIDE SEQUENCE [LARGE SCALE GENOMIC DNA]</scope>
    <source>
        <strain evidence="17">DSM 19732 / NBRC 101661 / EBR45</strain>
    </source>
</reference>
<dbReference type="HAMAP" id="MF_00303">
    <property type="entry name" value="Trigger_factor_Tig"/>
    <property type="match status" value="1"/>
</dbReference>
<evidence type="ECO:0000256" key="2">
    <source>
        <dbReference type="ARBA" id="ARBA00005464"/>
    </source>
</evidence>
<dbReference type="Gene3D" id="1.10.3120.10">
    <property type="entry name" value="Trigger factor, C-terminal domain"/>
    <property type="match status" value="1"/>
</dbReference>
<dbReference type="InterPro" id="IPR046357">
    <property type="entry name" value="PPIase_dom_sf"/>
</dbReference>
<evidence type="ECO:0000313" key="17">
    <source>
        <dbReference type="Proteomes" id="UP000005435"/>
    </source>
</evidence>
<dbReference type="SUPFAM" id="SSF54534">
    <property type="entry name" value="FKBP-like"/>
    <property type="match status" value="1"/>
</dbReference>
<dbReference type="STRING" id="720554.Clocl_0670"/>
<reference evidence="17" key="1">
    <citation type="submission" date="2011-12" db="EMBL/GenBank/DDBJ databases">
        <title>Complete sequence of Clostridium clariflavum DSM 19732.</title>
        <authorList>
            <consortium name="US DOE Joint Genome Institute"/>
            <person name="Lucas S."/>
            <person name="Han J."/>
            <person name="Lapidus A."/>
            <person name="Cheng J.-F."/>
            <person name="Goodwin L."/>
            <person name="Pitluck S."/>
            <person name="Peters L."/>
            <person name="Teshima H."/>
            <person name="Detter J.C."/>
            <person name="Han C."/>
            <person name="Tapia R."/>
            <person name="Land M."/>
            <person name="Hauser L."/>
            <person name="Kyrpides N."/>
            <person name="Ivanova N."/>
            <person name="Pagani I."/>
            <person name="Kitzmiller T."/>
            <person name="Lynd L."/>
            <person name="Izquierdo J."/>
            <person name="Woyke T."/>
        </authorList>
    </citation>
    <scope>NUCLEOTIDE SEQUENCE [LARGE SCALE GENOMIC DNA]</scope>
    <source>
        <strain evidence="17">DSM 19732 / NBRC 101661 / EBR45</strain>
    </source>
</reference>
<evidence type="ECO:0000256" key="14">
    <source>
        <dbReference type="RuleBase" id="RU003914"/>
    </source>
</evidence>
<evidence type="ECO:0000256" key="4">
    <source>
        <dbReference type="ARBA" id="ARBA00016902"/>
    </source>
</evidence>
<evidence type="ECO:0000256" key="7">
    <source>
        <dbReference type="ARBA" id="ARBA00023186"/>
    </source>
</evidence>
<evidence type="ECO:0000256" key="10">
    <source>
        <dbReference type="ARBA" id="ARBA00024849"/>
    </source>
</evidence>
<dbReference type="PANTHER" id="PTHR30560">
    <property type="entry name" value="TRIGGER FACTOR CHAPERONE AND PEPTIDYL-PROLYL CIS/TRANS ISOMERASE"/>
    <property type="match status" value="1"/>
</dbReference>
<dbReference type="Gene3D" id="3.10.50.40">
    <property type="match status" value="1"/>
</dbReference>
<evidence type="ECO:0000256" key="1">
    <source>
        <dbReference type="ARBA" id="ARBA00000971"/>
    </source>
</evidence>
<dbReference type="InterPro" id="IPR037041">
    <property type="entry name" value="Trigger_fac_C_sf"/>
</dbReference>
<comment type="subcellular location">
    <subcellularLocation>
        <location evidence="12">Cytoplasm</location>
    </subcellularLocation>
    <text evidence="12">About half TF is bound to the ribosome near the polypeptide exit tunnel while the other half is free in the cytoplasm.</text>
</comment>
<dbReference type="GO" id="GO:0043022">
    <property type="term" value="F:ribosome binding"/>
    <property type="evidence" value="ECO:0007669"/>
    <property type="project" value="TreeGrafter"/>
</dbReference>
<dbReference type="GO" id="GO:0005737">
    <property type="term" value="C:cytoplasm"/>
    <property type="evidence" value="ECO:0007669"/>
    <property type="project" value="UniProtKB-SubCell"/>
</dbReference>
<keyword evidence="17" id="KW-1185">Reference proteome</keyword>
<dbReference type="Pfam" id="PF05698">
    <property type="entry name" value="Trigger_C"/>
    <property type="match status" value="1"/>
</dbReference>
<evidence type="ECO:0000256" key="12">
    <source>
        <dbReference type="HAMAP-Rule" id="MF_00303"/>
    </source>
</evidence>
<evidence type="ECO:0000256" key="8">
    <source>
        <dbReference type="ARBA" id="ARBA00023235"/>
    </source>
</evidence>
<evidence type="ECO:0000256" key="13">
    <source>
        <dbReference type="PROSITE-ProRule" id="PRU00277"/>
    </source>
</evidence>
<keyword evidence="12" id="KW-0963">Cytoplasm</keyword>
<dbReference type="GO" id="GO:0015031">
    <property type="term" value="P:protein transport"/>
    <property type="evidence" value="ECO:0007669"/>
    <property type="project" value="UniProtKB-UniRule"/>
</dbReference>
<dbReference type="FunFam" id="3.10.50.40:FF:000001">
    <property type="entry name" value="Trigger factor"/>
    <property type="match status" value="1"/>
</dbReference>
<dbReference type="PROSITE" id="PS50059">
    <property type="entry name" value="FKBP_PPIASE"/>
    <property type="match status" value="1"/>
</dbReference>
<dbReference type="InterPro" id="IPR001179">
    <property type="entry name" value="PPIase_FKBP_dom"/>
</dbReference>
<dbReference type="InterPro" id="IPR027304">
    <property type="entry name" value="Trigger_fact/SurA_dom_sf"/>
</dbReference>
<dbReference type="RefSeq" id="WP_014254008.1">
    <property type="nucleotide sequence ID" value="NC_016627.1"/>
</dbReference>
<dbReference type="InterPro" id="IPR036611">
    <property type="entry name" value="Trigger_fac_ribosome-bd_sf"/>
</dbReference>
<dbReference type="GO" id="GO:0051301">
    <property type="term" value="P:cell division"/>
    <property type="evidence" value="ECO:0007669"/>
    <property type="project" value="UniProtKB-KW"/>
</dbReference>
<dbReference type="PIRSF" id="PIRSF003095">
    <property type="entry name" value="Trigger_factor"/>
    <property type="match status" value="1"/>
</dbReference>
<evidence type="ECO:0000259" key="15">
    <source>
        <dbReference type="PROSITE" id="PS50059"/>
    </source>
</evidence>
<gene>
    <name evidence="12" type="primary">tig</name>
    <name evidence="16" type="ordered locus">Clocl_0670</name>
</gene>
<keyword evidence="8 12" id="KW-0413">Isomerase</keyword>
<dbReference type="EMBL" id="CP003065">
    <property type="protein sequence ID" value="AEV67377.1"/>
    <property type="molecule type" value="Genomic_DNA"/>
</dbReference>
<dbReference type="KEGG" id="ccl:Clocl_0670"/>
<dbReference type="eggNOG" id="COG0544">
    <property type="taxonomic scope" value="Bacteria"/>
</dbReference>
<proteinExistence type="inferred from homology"/>
<keyword evidence="6 12" id="KW-0697">Rotamase</keyword>
<dbReference type="GO" id="GO:0051083">
    <property type="term" value="P:'de novo' cotranslational protein folding"/>
    <property type="evidence" value="ECO:0007669"/>
    <property type="project" value="TreeGrafter"/>
</dbReference>
<comment type="catalytic activity">
    <reaction evidence="1 12 13">
        <text>[protein]-peptidylproline (omega=180) = [protein]-peptidylproline (omega=0)</text>
        <dbReference type="Rhea" id="RHEA:16237"/>
        <dbReference type="Rhea" id="RHEA-COMP:10747"/>
        <dbReference type="Rhea" id="RHEA-COMP:10748"/>
        <dbReference type="ChEBI" id="CHEBI:83833"/>
        <dbReference type="ChEBI" id="CHEBI:83834"/>
        <dbReference type="EC" id="5.2.1.8"/>
    </reaction>
</comment>
<dbReference type="InterPro" id="IPR008880">
    <property type="entry name" value="Trigger_fac_C"/>
</dbReference>
<evidence type="ECO:0000313" key="16">
    <source>
        <dbReference type="EMBL" id="AEV67377.1"/>
    </source>
</evidence>
<dbReference type="GO" id="GO:0003755">
    <property type="term" value="F:peptidyl-prolyl cis-trans isomerase activity"/>
    <property type="evidence" value="ECO:0007669"/>
    <property type="project" value="UniProtKB-UniRule"/>
</dbReference>
<accession>G8LUN7</accession>
<dbReference type="GO" id="GO:0043335">
    <property type="term" value="P:protein unfolding"/>
    <property type="evidence" value="ECO:0007669"/>
    <property type="project" value="TreeGrafter"/>
</dbReference>
<name>G8LUN7_ACECE</name>
<dbReference type="EC" id="5.2.1.8" evidence="3 12"/>
<comment type="similarity">
    <text evidence="2 12 14">Belongs to the FKBP-type PPIase family. Tig subfamily.</text>
</comment>
<dbReference type="AlphaFoldDB" id="G8LUN7"/>
<dbReference type="OrthoDB" id="9767721at2"/>
<dbReference type="GO" id="GO:0044183">
    <property type="term" value="F:protein folding chaperone"/>
    <property type="evidence" value="ECO:0007669"/>
    <property type="project" value="TreeGrafter"/>
</dbReference>
<dbReference type="HOGENOM" id="CLU_033058_3_2_9"/>
<evidence type="ECO:0000256" key="11">
    <source>
        <dbReference type="ARBA" id="ARBA00029986"/>
    </source>
</evidence>
<comment type="domain">
    <text evidence="12">Consists of 3 domains; the N-terminus binds the ribosome, the middle domain has PPIase activity, while the C-terminus has intrinsic chaperone activity on its own.</text>
</comment>
<dbReference type="InterPro" id="IPR008881">
    <property type="entry name" value="Trigger_fac_ribosome-bd_bac"/>
</dbReference>
<dbReference type="PANTHER" id="PTHR30560:SF3">
    <property type="entry name" value="TRIGGER FACTOR-LIKE PROTEIN TIG, CHLOROPLASTIC"/>
    <property type="match status" value="1"/>
</dbReference>
<evidence type="ECO:0000256" key="6">
    <source>
        <dbReference type="ARBA" id="ARBA00023110"/>
    </source>
</evidence>
<feature type="domain" description="PPIase FKBP-type" evidence="15">
    <location>
        <begin position="163"/>
        <end position="248"/>
    </location>
</feature>
<dbReference type="NCBIfam" id="TIGR00115">
    <property type="entry name" value="tig"/>
    <property type="match status" value="1"/>
</dbReference>
<sequence length="428" mass="49213">MSVKVEKTEKNRVRLEIEVDAAKFEEGLQKSYLKNIKKFNVPGFRKGKAPRNIVERYYGVEVLYEDAINIVCAEAYDKAVEENDIHPVDRPEIDIKQIGKGKNLIFVADVTVRPEVVLGQYKGIEVEKINVIVTEDDVEKEINKVAEKSARLITVEDRGIQKGDIADIDFEGFIDGVPFEGGKASGYRLEIGSGNFIDGFEDQLIGAMPGDDVEVNVTFPEDYSNEELAGKKALFKVIINDIKVKELPVIDDEFAKDVSEFDTLEEYKNDIRNKLKEAAEHKARHETEEKIINKVCENAEVEIPNVMIQRHIDNLVRDFDMRLRYQGLDLEKYLNIMGLEYTDFRNQFEKRAEAEVRTQLVLDAVSKAENIQATEEEFDEEIEKMAENYKTDVEEFKKHLQDNDIEYIKDNIRIRKTVQFLVDSAKIV</sequence>
<protein>
    <recommendedName>
        <fullName evidence="4 12">Trigger factor</fullName>
        <shortName evidence="12">TF</shortName>
        <ecNumber evidence="3 12">5.2.1.8</ecNumber>
    </recommendedName>
    <alternativeName>
        <fullName evidence="11 12">PPIase</fullName>
    </alternativeName>
</protein>
<dbReference type="Pfam" id="PF05697">
    <property type="entry name" value="Trigger_N"/>
    <property type="match status" value="1"/>
</dbReference>
<evidence type="ECO:0000256" key="3">
    <source>
        <dbReference type="ARBA" id="ARBA00013194"/>
    </source>
</evidence>
<evidence type="ECO:0000256" key="5">
    <source>
        <dbReference type="ARBA" id="ARBA00022618"/>
    </source>
</evidence>
<dbReference type="InterPro" id="IPR005215">
    <property type="entry name" value="Trig_fac"/>
</dbReference>